<dbReference type="GO" id="GO:0000166">
    <property type="term" value="F:nucleotide binding"/>
    <property type="evidence" value="ECO:0007669"/>
    <property type="project" value="UniProtKB-KW"/>
</dbReference>
<gene>
    <name evidence="3" type="ORF">CBP51_09520</name>
</gene>
<protein>
    <submittedName>
        <fullName evidence="3">Tryptophan halogenase</fullName>
    </submittedName>
</protein>
<feature type="binding site" evidence="2">
    <location>
        <position position="347"/>
    </location>
    <ligand>
        <name>FAD</name>
        <dbReference type="ChEBI" id="CHEBI:57692"/>
    </ligand>
</feature>
<dbReference type="InterPro" id="IPR036188">
    <property type="entry name" value="FAD/NAD-bd_sf"/>
</dbReference>
<evidence type="ECO:0000313" key="4">
    <source>
        <dbReference type="Proteomes" id="UP000216101"/>
    </source>
</evidence>
<dbReference type="PIRSF" id="PIRSF011396">
    <property type="entry name" value="Trp_halogenase"/>
    <property type="match status" value="1"/>
</dbReference>
<sequence length="502" mass="56219">MKANAIHKVVIVGGGTAGWMAAAALSKILGKTLDISLVESDEISTVGVGEATVPPLINFHGLLGIKEQEFMSACQGTIKLGISFEHWKEQDDKYIHAFGKTGKDHWAAGFWHCWLKGLRNGISDGYGDYCVEHLAARAGKFTILPSSRDGHNYQVNYAYHFDAALYAKFLRKIAENSGVKRAEGKITHVTTNADTGFIESVSLASGRLIEGDLFIDCSGFAALLIEQTLHTGYEDWSHWLPCDSAVAVQTTLVGPPVPYTRAIARDFGWQWRIPLQHREGSGLVYCSRYLSDDDAKKTLLQNVDGDPFFEPRVIKFRSGQRLKHWNKNCVALGLASGFIEPLESTSIHLVQQGILRLVSLFPSGGIQQFDIDEFNAQTKIETNNVRDFIILHYNTTQRTDTPFWRYCRNMTVPDSLKHKLELFRESGKIFKVPGELFGENNWVQVLLGQGIMPKQYHQIVDMMSDEELAAFLYSIKMSAQNLVKQLPSHSDFLESYCKASNM</sequence>
<dbReference type="InterPro" id="IPR050816">
    <property type="entry name" value="Flavin-dep_Halogenase_NPB"/>
</dbReference>
<dbReference type="FunFam" id="3.50.50.60:FF:000280">
    <property type="entry name" value="Tryptophan halogenase"/>
    <property type="match status" value="1"/>
</dbReference>
<proteinExistence type="predicted"/>
<feature type="binding site" evidence="2">
    <location>
        <position position="79"/>
    </location>
    <ligand>
        <name>7-chloro-L-tryptophan</name>
        <dbReference type="ChEBI" id="CHEBI:58713"/>
    </ligand>
</feature>
<keyword evidence="2" id="KW-0285">Flavoprotein</keyword>
<evidence type="ECO:0000256" key="1">
    <source>
        <dbReference type="PIRSR" id="PIRSR011396-1"/>
    </source>
</evidence>
<evidence type="ECO:0000313" key="3">
    <source>
        <dbReference type="EMBL" id="OZY87996.1"/>
    </source>
</evidence>
<dbReference type="Proteomes" id="UP000216101">
    <property type="component" value="Unassembled WGS sequence"/>
</dbReference>
<dbReference type="Gene3D" id="3.50.50.60">
    <property type="entry name" value="FAD/NAD(P)-binding domain"/>
    <property type="match status" value="1"/>
</dbReference>
<reference evidence="4" key="1">
    <citation type="submission" date="2017-05" db="EMBL/GenBank/DDBJ databases">
        <authorList>
            <person name="Barney B.M."/>
        </authorList>
    </citation>
    <scope>NUCLEOTIDE SEQUENCE [LARGE SCALE GENOMIC DNA]</scope>
    <source>
        <strain evidence="4">PSBB022</strain>
    </source>
</reference>
<feature type="binding site" evidence="2">
    <location>
        <position position="343"/>
    </location>
    <ligand>
        <name>L-tryptophan</name>
        <dbReference type="ChEBI" id="CHEBI:57912"/>
    </ligand>
</feature>
<keyword evidence="2" id="KW-0274">FAD</keyword>
<name>A0A266QED3_9GAMM</name>
<dbReference type="GO" id="GO:0004497">
    <property type="term" value="F:monooxygenase activity"/>
    <property type="evidence" value="ECO:0007669"/>
    <property type="project" value="InterPro"/>
</dbReference>
<feature type="binding site" evidence="2">
    <location>
        <begin position="14"/>
        <end position="17"/>
    </location>
    <ligand>
        <name>FAD</name>
        <dbReference type="ChEBI" id="CHEBI:57692"/>
    </ligand>
</feature>
<evidence type="ECO:0000256" key="2">
    <source>
        <dbReference type="PIRSR" id="PIRSR011396-2"/>
    </source>
</evidence>
<dbReference type="Pfam" id="PF04820">
    <property type="entry name" value="Trp_halogenase"/>
    <property type="match status" value="1"/>
</dbReference>
<dbReference type="InterPro" id="IPR033856">
    <property type="entry name" value="Trp_halogen"/>
</dbReference>
<accession>A0A266QED3</accession>
<comment type="caution">
    <text evidence="3">The sequence shown here is derived from an EMBL/GenBank/DDBJ whole genome shotgun (WGS) entry which is preliminary data.</text>
</comment>
<feature type="binding site" evidence="2">
    <location>
        <position position="334"/>
    </location>
    <ligand>
        <name>FAD</name>
        <dbReference type="ChEBI" id="CHEBI:57692"/>
    </ligand>
</feature>
<dbReference type="PANTHER" id="PTHR43747">
    <property type="entry name" value="FAD-BINDING PROTEIN"/>
    <property type="match status" value="1"/>
</dbReference>
<organism evidence="3 4">
    <name type="scientific">Cellvibrio mixtus</name>
    <dbReference type="NCBI Taxonomy" id="39650"/>
    <lineage>
        <taxon>Bacteria</taxon>
        <taxon>Pseudomonadati</taxon>
        <taxon>Pseudomonadota</taxon>
        <taxon>Gammaproteobacteria</taxon>
        <taxon>Cellvibrionales</taxon>
        <taxon>Cellvibrionaceae</taxon>
        <taxon>Cellvibrio</taxon>
    </lineage>
</organism>
<dbReference type="EMBL" id="NHNI01000001">
    <property type="protein sequence ID" value="OZY87996.1"/>
    <property type="molecule type" value="Genomic_DNA"/>
</dbReference>
<feature type="active site" evidence="1">
    <location>
        <position position="79"/>
    </location>
</feature>
<dbReference type="SUPFAM" id="SSF51905">
    <property type="entry name" value="FAD/NAD(P)-binding domain"/>
    <property type="match status" value="1"/>
</dbReference>
<keyword evidence="4" id="KW-1185">Reference proteome</keyword>
<dbReference type="InterPro" id="IPR006905">
    <property type="entry name" value="Flavin_halogenase"/>
</dbReference>
<dbReference type="AlphaFoldDB" id="A0A266QED3"/>
<dbReference type="PANTHER" id="PTHR43747:SF4">
    <property type="entry name" value="FLAVIN-DEPENDENT TRYPTOPHAN HALOGENASE"/>
    <property type="match status" value="1"/>
</dbReference>
<keyword evidence="2" id="KW-0547">Nucleotide-binding</keyword>